<keyword evidence="3" id="KW-1003">Cell membrane</keyword>
<name>E6QHU0_9ZZZZ</name>
<dbReference type="GO" id="GO:0008381">
    <property type="term" value="F:mechanosensitive monoatomic ion channel activity"/>
    <property type="evidence" value="ECO:0007669"/>
    <property type="project" value="InterPro"/>
</dbReference>
<feature type="domain" description="Mechanosensitive ion channel MscS C-terminal" evidence="10">
    <location>
        <begin position="201"/>
        <end position="285"/>
    </location>
</feature>
<dbReference type="InterPro" id="IPR049142">
    <property type="entry name" value="MS_channel_1st"/>
</dbReference>
<dbReference type="Pfam" id="PF00924">
    <property type="entry name" value="MS_channel_2nd"/>
    <property type="match status" value="1"/>
</dbReference>
<feature type="domain" description="Mechanosensitive ion channel transmembrane helices 2/3" evidence="11">
    <location>
        <begin position="90"/>
        <end position="129"/>
    </location>
</feature>
<evidence type="ECO:0000256" key="7">
    <source>
        <dbReference type="SAM" id="MobiDB-lite"/>
    </source>
</evidence>
<feature type="domain" description="Mechanosensitive ion channel MscS" evidence="9">
    <location>
        <begin position="130"/>
        <end position="195"/>
    </location>
</feature>
<evidence type="ECO:0000256" key="1">
    <source>
        <dbReference type="ARBA" id="ARBA00004651"/>
    </source>
</evidence>
<dbReference type="InterPro" id="IPR045276">
    <property type="entry name" value="YbiO_bact"/>
</dbReference>
<sequence length="348" mass="38123">MFAATFFLRAGLFAEGRFLGKVLDQWAGDAQEFVSSRLPDLVLTILIAFALSRLIVVLTQRMIVVAERNDASAARQAQVKTFSGILRTTLNAVLWTLTALQMFSNLGVNLGPLLASAGVAGIAVGLAAQTIVKDILNGTLILLEDQFNVGDSVRITGMSGVVEAMTLRRTEIRDGDGTLYVVPNSQITTVANLSREFSQATVNVSVDFSTPPDKVLELLRRISMEVRNDPRFTAVFLADPQVLGVDAMHGSEMVYPVLFRTRAGQQYAPVREFRRRIRLALEEHNMLPGDPYRTFREFSSTSEPDAVVPADAMVATQQAEQARREKNKPAAVDPTAIPAQEHDLFGSE</sequence>
<dbReference type="PANTHER" id="PTHR30460">
    <property type="entry name" value="MODERATE CONDUCTANCE MECHANOSENSITIVE CHANNEL YBIO"/>
    <property type="match status" value="1"/>
</dbReference>
<comment type="subcellular location">
    <subcellularLocation>
        <location evidence="1">Cell membrane</location>
        <topology evidence="1">Multi-pass membrane protein</topology>
    </subcellularLocation>
</comment>
<dbReference type="AlphaFoldDB" id="E6QHU0"/>
<evidence type="ECO:0000259" key="10">
    <source>
        <dbReference type="Pfam" id="PF21082"/>
    </source>
</evidence>
<dbReference type="PANTHER" id="PTHR30460:SF0">
    <property type="entry name" value="MODERATE CONDUCTANCE MECHANOSENSITIVE CHANNEL YBIO"/>
    <property type="match status" value="1"/>
</dbReference>
<evidence type="ECO:0000256" key="3">
    <source>
        <dbReference type="ARBA" id="ARBA00022475"/>
    </source>
</evidence>
<dbReference type="SUPFAM" id="SSF50182">
    <property type="entry name" value="Sm-like ribonucleoproteins"/>
    <property type="match status" value="1"/>
</dbReference>
<gene>
    <name evidence="12" type="ORF">CARN6_0077</name>
</gene>
<dbReference type="Gene3D" id="1.10.287.1260">
    <property type="match status" value="1"/>
</dbReference>
<evidence type="ECO:0000256" key="5">
    <source>
        <dbReference type="ARBA" id="ARBA00022989"/>
    </source>
</evidence>
<reference evidence="12" key="1">
    <citation type="submission" date="2009-10" db="EMBL/GenBank/DDBJ databases">
        <title>Diversity of trophic interactions inside an arsenic-rich microbial ecosystem.</title>
        <authorList>
            <person name="Bertin P.N."/>
            <person name="Heinrich-Salmeron A."/>
            <person name="Pelletier E."/>
            <person name="Goulhen-Chollet F."/>
            <person name="Arsene-Ploetze F."/>
            <person name="Gallien S."/>
            <person name="Calteau A."/>
            <person name="Vallenet D."/>
            <person name="Casiot C."/>
            <person name="Chane-Woon-Ming B."/>
            <person name="Giloteaux L."/>
            <person name="Barakat M."/>
            <person name="Bonnefoy V."/>
            <person name="Bruneel O."/>
            <person name="Chandler M."/>
            <person name="Cleiss J."/>
            <person name="Duran R."/>
            <person name="Elbaz-Poulichet F."/>
            <person name="Fonknechten N."/>
            <person name="Lauga B."/>
            <person name="Mornico D."/>
            <person name="Ortet P."/>
            <person name="Schaeffer C."/>
            <person name="Siguier P."/>
            <person name="Alexander Thil Smith A."/>
            <person name="Van Dorsselaer A."/>
            <person name="Weissenbach J."/>
            <person name="Medigue C."/>
            <person name="Le Paslier D."/>
        </authorList>
    </citation>
    <scope>NUCLEOTIDE SEQUENCE</scope>
</reference>
<comment type="caution">
    <text evidence="12">The sequence shown here is derived from an EMBL/GenBank/DDBJ whole genome shotgun (WGS) entry which is preliminary data.</text>
</comment>
<dbReference type="InterPro" id="IPR010920">
    <property type="entry name" value="LSM_dom_sf"/>
</dbReference>
<feature type="transmembrane region" description="Helical" evidence="8">
    <location>
        <begin position="42"/>
        <end position="64"/>
    </location>
</feature>
<dbReference type="InterPro" id="IPR011014">
    <property type="entry name" value="MscS_channel_TM-2"/>
</dbReference>
<evidence type="ECO:0000313" key="12">
    <source>
        <dbReference type="EMBL" id="CBI06804.1"/>
    </source>
</evidence>
<dbReference type="GO" id="GO:0005886">
    <property type="term" value="C:plasma membrane"/>
    <property type="evidence" value="ECO:0007669"/>
    <property type="project" value="UniProtKB-SubCell"/>
</dbReference>
<dbReference type="Gene3D" id="2.30.30.60">
    <property type="match status" value="1"/>
</dbReference>
<accession>E6QHU0</accession>
<evidence type="ECO:0000259" key="11">
    <source>
        <dbReference type="Pfam" id="PF21088"/>
    </source>
</evidence>
<dbReference type="InterPro" id="IPR023408">
    <property type="entry name" value="MscS_beta-dom_sf"/>
</dbReference>
<dbReference type="Gene3D" id="3.30.70.100">
    <property type="match status" value="1"/>
</dbReference>
<evidence type="ECO:0000256" key="8">
    <source>
        <dbReference type="SAM" id="Phobius"/>
    </source>
</evidence>
<dbReference type="SUPFAM" id="SSF82689">
    <property type="entry name" value="Mechanosensitive channel protein MscS (YggB), C-terminal domain"/>
    <property type="match status" value="1"/>
</dbReference>
<evidence type="ECO:0000256" key="4">
    <source>
        <dbReference type="ARBA" id="ARBA00022692"/>
    </source>
</evidence>
<keyword evidence="4 8" id="KW-0812">Transmembrane</keyword>
<evidence type="ECO:0000256" key="2">
    <source>
        <dbReference type="ARBA" id="ARBA00008017"/>
    </source>
</evidence>
<evidence type="ECO:0000256" key="6">
    <source>
        <dbReference type="ARBA" id="ARBA00023136"/>
    </source>
</evidence>
<keyword evidence="6 8" id="KW-0472">Membrane</keyword>
<dbReference type="Pfam" id="PF21088">
    <property type="entry name" value="MS_channel_1st"/>
    <property type="match status" value="1"/>
</dbReference>
<keyword evidence="5 8" id="KW-1133">Transmembrane helix</keyword>
<protein>
    <submittedName>
        <fullName evidence="12">MscS Mechanosensitive ion channel</fullName>
    </submittedName>
</protein>
<dbReference type="EMBL" id="CABQ01000023">
    <property type="protein sequence ID" value="CBI06804.1"/>
    <property type="molecule type" value="Genomic_DNA"/>
</dbReference>
<dbReference type="InterPro" id="IPR006685">
    <property type="entry name" value="MscS_channel_2nd"/>
</dbReference>
<dbReference type="Pfam" id="PF21082">
    <property type="entry name" value="MS_channel_3rd"/>
    <property type="match status" value="1"/>
</dbReference>
<proteinExistence type="inferred from homology"/>
<evidence type="ECO:0000259" key="9">
    <source>
        <dbReference type="Pfam" id="PF00924"/>
    </source>
</evidence>
<organism evidence="12">
    <name type="scientific">mine drainage metagenome</name>
    <dbReference type="NCBI Taxonomy" id="410659"/>
    <lineage>
        <taxon>unclassified sequences</taxon>
        <taxon>metagenomes</taxon>
        <taxon>ecological metagenomes</taxon>
    </lineage>
</organism>
<feature type="transmembrane region" description="Helical" evidence="8">
    <location>
        <begin position="110"/>
        <end position="132"/>
    </location>
</feature>
<dbReference type="SUPFAM" id="SSF82861">
    <property type="entry name" value="Mechanosensitive channel protein MscS (YggB), transmembrane region"/>
    <property type="match status" value="1"/>
</dbReference>
<dbReference type="InterPro" id="IPR011066">
    <property type="entry name" value="MscS_channel_C_sf"/>
</dbReference>
<comment type="similarity">
    <text evidence="2">Belongs to the MscS (TC 1.A.23) family.</text>
</comment>
<dbReference type="InterPro" id="IPR049278">
    <property type="entry name" value="MS_channel_C"/>
</dbReference>
<feature type="region of interest" description="Disordered" evidence="7">
    <location>
        <begin position="316"/>
        <end position="348"/>
    </location>
</feature>